<organism evidence="3 4">
    <name type="scientific">Hyphomonas adhaerens</name>
    <dbReference type="NCBI Taxonomy" id="81029"/>
    <lineage>
        <taxon>Bacteria</taxon>
        <taxon>Pseudomonadati</taxon>
        <taxon>Pseudomonadota</taxon>
        <taxon>Alphaproteobacteria</taxon>
        <taxon>Hyphomonadales</taxon>
        <taxon>Hyphomonadaceae</taxon>
        <taxon>Hyphomonas</taxon>
    </lineage>
</organism>
<dbReference type="RefSeq" id="WP_272993140.1">
    <property type="nucleotide sequence ID" value="NZ_CALCOC010000047.1"/>
</dbReference>
<proteinExistence type="predicted"/>
<dbReference type="AlphaFoldDB" id="A0A3B9H3Q0"/>
<evidence type="ECO:0000256" key="1">
    <source>
        <dbReference type="SAM" id="MobiDB-lite"/>
    </source>
</evidence>
<evidence type="ECO:0000313" key="4">
    <source>
        <dbReference type="Proteomes" id="UP000259610"/>
    </source>
</evidence>
<feature type="domain" description="DUF4365" evidence="2">
    <location>
        <begin position="13"/>
        <end position="143"/>
    </location>
</feature>
<gene>
    <name evidence="3" type="ORF">DCG58_19215</name>
</gene>
<reference evidence="3 4" key="1">
    <citation type="journal article" date="2018" name="Nat. Biotechnol.">
        <title>A standardized bacterial taxonomy based on genome phylogeny substantially revises the tree of life.</title>
        <authorList>
            <person name="Parks D.H."/>
            <person name="Chuvochina M."/>
            <person name="Waite D.W."/>
            <person name="Rinke C."/>
            <person name="Skarshewski A."/>
            <person name="Chaumeil P.A."/>
            <person name="Hugenholtz P."/>
        </authorList>
    </citation>
    <scope>NUCLEOTIDE SEQUENCE [LARGE SCALE GENOMIC DNA]</scope>
    <source>
        <strain evidence="3">UBA8733</strain>
    </source>
</reference>
<dbReference type="InterPro" id="IPR025375">
    <property type="entry name" value="DUF4365"/>
</dbReference>
<dbReference type="Pfam" id="PF14280">
    <property type="entry name" value="DUF4365"/>
    <property type="match status" value="1"/>
</dbReference>
<protein>
    <recommendedName>
        <fullName evidence="2">DUF4365 domain-containing protein</fullName>
    </recommendedName>
</protein>
<sequence>MPKIITESQRLGELGEAAARKRFLEIGFQFDGRSRIEAGIDGIAEVMDRGRPLARMIAVQVKATESSKYTSETKDSFTYLLNSDDLEYWKPSNLPIIIVLYRQSDESFYWKEVQSGVGVGARKLIFNKSTDKLNRDAVDRLAALTVPKTGFGYYVPPLGDGEEALINLLPVRLPPEMFVASTDFTPKKAIATLLDGEDARFDWVMHGRSYWSFHDPRQASTSAIVDLDQVESIDTSLLADHEDIQEQNNFAYLLRQVLSHQERKDLRWHKDKRLFYFASEAANTDRYFAYKSSKNETEANVVNVVRDKDNPDRVAYVRHHAFIPRFERLLDEWFLVITPTYHFTTNGMIPHSYPDALLSGKKRMDNNASLRGQVIMWHRFLTAEPDAGDLFTEPETRPERAITFGEPPGVQLPTRVPEDVWGASKPPGPDAETGPEWELDLDEA</sequence>
<feature type="region of interest" description="Disordered" evidence="1">
    <location>
        <begin position="401"/>
        <end position="444"/>
    </location>
</feature>
<accession>A0A3B9H3Q0</accession>
<feature type="compositionally biased region" description="Acidic residues" evidence="1">
    <location>
        <begin position="433"/>
        <end position="444"/>
    </location>
</feature>
<comment type="caution">
    <text evidence="3">The sequence shown here is derived from an EMBL/GenBank/DDBJ whole genome shotgun (WGS) entry which is preliminary data.</text>
</comment>
<dbReference type="EMBL" id="DMAN01000438">
    <property type="protein sequence ID" value="HAE29297.1"/>
    <property type="molecule type" value="Genomic_DNA"/>
</dbReference>
<name>A0A3B9H3Q0_9PROT</name>
<evidence type="ECO:0000259" key="2">
    <source>
        <dbReference type="Pfam" id="PF14280"/>
    </source>
</evidence>
<dbReference type="Proteomes" id="UP000259610">
    <property type="component" value="Unassembled WGS sequence"/>
</dbReference>
<evidence type="ECO:0000313" key="3">
    <source>
        <dbReference type="EMBL" id="HAE29297.1"/>
    </source>
</evidence>